<evidence type="ECO:0000313" key="3">
    <source>
        <dbReference type="Proteomes" id="UP000234585"/>
    </source>
</evidence>
<keyword evidence="3" id="KW-1185">Reference proteome</keyword>
<protein>
    <submittedName>
        <fullName evidence="2">Uncharacterized protein</fullName>
    </submittedName>
</protein>
<dbReference type="EMBL" id="KZ559171">
    <property type="protein sequence ID" value="PLB34882.1"/>
    <property type="molecule type" value="Genomic_DNA"/>
</dbReference>
<proteinExistence type="predicted"/>
<gene>
    <name evidence="2" type="ORF">BDW47DRAFT_128681</name>
</gene>
<evidence type="ECO:0000256" key="1">
    <source>
        <dbReference type="SAM" id="Phobius"/>
    </source>
</evidence>
<keyword evidence="1" id="KW-1133">Transmembrane helix</keyword>
<sequence>MSEPSEVMVDFDLKKVFIFHAVFGVPERPESTAREYFFQSVFVPLEGGYTGAVALLVSMIYKIKNHPRQIRLRYDTSPEHTGGVWYGLWLDKELEAATNDRVRAAVVEDMERMIGKFVTGYNASTPPTSPTVREV</sequence>
<keyword evidence="1" id="KW-0472">Membrane</keyword>
<dbReference type="OrthoDB" id="4487049at2759"/>
<dbReference type="Proteomes" id="UP000234585">
    <property type="component" value="Unassembled WGS sequence"/>
</dbReference>
<dbReference type="AlphaFoldDB" id="A0A2I2F2L4"/>
<dbReference type="GeneID" id="36524048"/>
<accession>A0A2I2F2L4</accession>
<evidence type="ECO:0000313" key="2">
    <source>
        <dbReference type="EMBL" id="PLB34882.1"/>
    </source>
</evidence>
<dbReference type="RefSeq" id="XP_024668894.1">
    <property type="nucleotide sequence ID" value="XM_024816888.1"/>
</dbReference>
<organism evidence="2 3">
    <name type="scientific">Aspergillus candidus</name>
    <dbReference type="NCBI Taxonomy" id="41067"/>
    <lineage>
        <taxon>Eukaryota</taxon>
        <taxon>Fungi</taxon>
        <taxon>Dikarya</taxon>
        <taxon>Ascomycota</taxon>
        <taxon>Pezizomycotina</taxon>
        <taxon>Eurotiomycetes</taxon>
        <taxon>Eurotiomycetidae</taxon>
        <taxon>Eurotiales</taxon>
        <taxon>Aspergillaceae</taxon>
        <taxon>Aspergillus</taxon>
        <taxon>Aspergillus subgen. Circumdati</taxon>
    </lineage>
</organism>
<feature type="transmembrane region" description="Helical" evidence="1">
    <location>
        <begin position="36"/>
        <end position="61"/>
    </location>
</feature>
<reference evidence="2 3" key="1">
    <citation type="submission" date="2017-12" db="EMBL/GenBank/DDBJ databases">
        <authorList>
            <consortium name="DOE Joint Genome Institute"/>
            <person name="Haridas S."/>
            <person name="Kjaerbolling I."/>
            <person name="Vesth T.C."/>
            <person name="Frisvad J.C."/>
            <person name="Nybo J.L."/>
            <person name="Theobald S."/>
            <person name="Kuo A."/>
            <person name="Bowyer P."/>
            <person name="Matsuda Y."/>
            <person name="Mondo S."/>
            <person name="Lyhne E.K."/>
            <person name="Kogle M.E."/>
            <person name="Clum A."/>
            <person name="Lipzen A."/>
            <person name="Salamov A."/>
            <person name="Ngan C.Y."/>
            <person name="Daum C."/>
            <person name="Chiniquy J."/>
            <person name="Barry K."/>
            <person name="LaButti K."/>
            <person name="Simmons B.A."/>
            <person name="Magnuson J.K."/>
            <person name="Mortensen U.H."/>
            <person name="Larsen T.O."/>
            <person name="Grigoriev I.V."/>
            <person name="Baker S.E."/>
            <person name="Andersen M.R."/>
            <person name="Nordberg H.P."/>
            <person name="Cantor M.N."/>
            <person name="Hua S.X."/>
        </authorList>
    </citation>
    <scope>NUCLEOTIDE SEQUENCE [LARGE SCALE GENOMIC DNA]</scope>
    <source>
        <strain evidence="2 3">CBS 102.13</strain>
    </source>
</reference>
<name>A0A2I2F2L4_ASPCN</name>
<keyword evidence="1" id="KW-0812">Transmembrane</keyword>